<accession>A0A917NT98</accession>
<feature type="compositionally biased region" description="Gly residues" evidence="1">
    <location>
        <begin position="90"/>
        <end position="101"/>
    </location>
</feature>
<evidence type="ECO:0000256" key="1">
    <source>
        <dbReference type="SAM" id="MobiDB-lite"/>
    </source>
</evidence>
<keyword evidence="3" id="KW-1185">Reference proteome</keyword>
<dbReference type="AlphaFoldDB" id="A0A917NT98"/>
<dbReference type="Proteomes" id="UP000625682">
    <property type="component" value="Unassembled WGS sequence"/>
</dbReference>
<organism evidence="2 3">
    <name type="scientific">Streptomyces lacrimifluminis</name>
    <dbReference type="NCBI Taxonomy" id="1500077"/>
    <lineage>
        <taxon>Bacteria</taxon>
        <taxon>Bacillati</taxon>
        <taxon>Actinomycetota</taxon>
        <taxon>Actinomycetes</taxon>
        <taxon>Kitasatosporales</taxon>
        <taxon>Streptomycetaceae</taxon>
        <taxon>Streptomyces</taxon>
    </lineage>
</organism>
<evidence type="ECO:0000313" key="2">
    <source>
        <dbReference type="EMBL" id="GGJ23038.1"/>
    </source>
</evidence>
<proteinExistence type="predicted"/>
<feature type="compositionally biased region" description="Low complexity" evidence="1">
    <location>
        <begin position="77"/>
        <end position="89"/>
    </location>
</feature>
<sequence>MSLRVLAAGGVEREGERAWAVAGLWCAIPSADEGVGVVGRRLEAVAVGAGLPVVAVVAVGAGWPLRACRAGVALRSGGSWWSGRSVGASGPRGAGGTGRAG</sequence>
<comment type="caution">
    <text evidence="2">The sequence shown here is derived from an EMBL/GenBank/DDBJ whole genome shotgun (WGS) entry which is preliminary data.</text>
</comment>
<reference evidence="2" key="2">
    <citation type="submission" date="2020-09" db="EMBL/GenBank/DDBJ databases">
        <authorList>
            <person name="Sun Q."/>
            <person name="Zhou Y."/>
        </authorList>
    </citation>
    <scope>NUCLEOTIDE SEQUENCE</scope>
    <source>
        <strain evidence="2">CGMCC 4.7272</strain>
    </source>
</reference>
<gene>
    <name evidence="2" type="ORF">GCM10012282_19440</name>
</gene>
<dbReference type="EMBL" id="BMMU01000004">
    <property type="protein sequence ID" value="GGJ23038.1"/>
    <property type="molecule type" value="Genomic_DNA"/>
</dbReference>
<reference evidence="2" key="1">
    <citation type="journal article" date="2014" name="Int. J. Syst. Evol. Microbiol.">
        <title>Complete genome sequence of Corynebacterium casei LMG S-19264T (=DSM 44701T), isolated from a smear-ripened cheese.</title>
        <authorList>
            <consortium name="US DOE Joint Genome Institute (JGI-PGF)"/>
            <person name="Walter F."/>
            <person name="Albersmeier A."/>
            <person name="Kalinowski J."/>
            <person name="Ruckert C."/>
        </authorList>
    </citation>
    <scope>NUCLEOTIDE SEQUENCE</scope>
    <source>
        <strain evidence="2">CGMCC 4.7272</strain>
    </source>
</reference>
<evidence type="ECO:0000313" key="3">
    <source>
        <dbReference type="Proteomes" id="UP000625682"/>
    </source>
</evidence>
<feature type="region of interest" description="Disordered" evidence="1">
    <location>
        <begin position="77"/>
        <end position="101"/>
    </location>
</feature>
<name>A0A917NT98_9ACTN</name>
<protein>
    <submittedName>
        <fullName evidence="2">Uncharacterized protein</fullName>
    </submittedName>
</protein>